<dbReference type="GO" id="GO:0030968">
    <property type="term" value="P:endoplasmic reticulum unfolded protein response"/>
    <property type="evidence" value="ECO:0007669"/>
    <property type="project" value="TreeGrafter"/>
</dbReference>
<evidence type="ECO:0000256" key="3">
    <source>
        <dbReference type="ARBA" id="ARBA00023015"/>
    </source>
</evidence>
<dbReference type="EMBL" id="SWLE01000013">
    <property type="protein sequence ID" value="TNM93077.1"/>
    <property type="molecule type" value="Genomic_DNA"/>
</dbReference>
<accession>A0A4Z2BMR3</accession>
<reference evidence="7 8" key="1">
    <citation type="submission" date="2019-04" db="EMBL/GenBank/DDBJ databases">
        <title>The sequence and de novo assembly of Takifugu bimaculatus genome using PacBio and Hi-C technologies.</title>
        <authorList>
            <person name="Xu P."/>
            <person name="Liu B."/>
            <person name="Zhou Z."/>
        </authorList>
    </citation>
    <scope>NUCLEOTIDE SEQUENCE [LARGE SCALE GENOMIC DNA]</scope>
    <source>
        <strain evidence="7">TB-2018</strain>
        <tissue evidence="7">Muscle</tissue>
    </source>
</reference>
<dbReference type="InterPro" id="IPR051882">
    <property type="entry name" value="ATF_bZIP_TF"/>
</dbReference>
<keyword evidence="4" id="KW-0238">DNA-binding</keyword>
<keyword evidence="8" id="KW-1185">Reference proteome</keyword>
<name>A0A4Z2BMR3_9TELE</name>
<comment type="subcellular location">
    <subcellularLocation>
        <location evidence="1">Membrane</location>
        <topology evidence="1">Single-pass membrane protein</topology>
    </subcellularLocation>
</comment>
<keyword evidence="3" id="KW-0805">Transcription regulation</keyword>
<dbReference type="AlphaFoldDB" id="A0A4Z2BMR3"/>
<evidence type="ECO:0000256" key="6">
    <source>
        <dbReference type="ARBA" id="ARBA00023242"/>
    </source>
</evidence>
<evidence type="ECO:0000256" key="1">
    <source>
        <dbReference type="ARBA" id="ARBA00004167"/>
    </source>
</evidence>
<comment type="caution">
    <text evidence="7">The sequence shown here is derived from an EMBL/GenBank/DDBJ whole genome shotgun (WGS) entry which is preliminary data.</text>
</comment>
<proteinExistence type="inferred from homology"/>
<dbReference type="GO" id="GO:0016020">
    <property type="term" value="C:membrane"/>
    <property type="evidence" value="ECO:0007669"/>
    <property type="project" value="UniProtKB-SubCell"/>
</dbReference>
<organism evidence="7 8">
    <name type="scientific">Takifugu bimaculatus</name>
    <dbReference type="NCBI Taxonomy" id="433685"/>
    <lineage>
        <taxon>Eukaryota</taxon>
        <taxon>Metazoa</taxon>
        <taxon>Chordata</taxon>
        <taxon>Craniata</taxon>
        <taxon>Vertebrata</taxon>
        <taxon>Euteleostomi</taxon>
        <taxon>Actinopterygii</taxon>
        <taxon>Neopterygii</taxon>
        <taxon>Teleostei</taxon>
        <taxon>Neoteleostei</taxon>
        <taxon>Acanthomorphata</taxon>
        <taxon>Eupercaria</taxon>
        <taxon>Tetraodontiformes</taxon>
        <taxon>Tetradontoidea</taxon>
        <taxon>Tetraodontidae</taxon>
        <taxon>Takifugu</taxon>
    </lineage>
</organism>
<dbReference type="GO" id="GO:0005634">
    <property type="term" value="C:nucleus"/>
    <property type="evidence" value="ECO:0007669"/>
    <property type="project" value="TreeGrafter"/>
</dbReference>
<evidence type="ECO:0000256" key="5">
    <source>
        <dbReference type="ARBA" id="ARBA00023163"/>
    </source>
</evidence>
<dbReference type="PANTHER" id="PTHR46164:SF2">
    <property type="entry name" value="CYCLIC AMP-DEPENDENT TRANSCRIPTION FACTOR ATF-6 BETA"/>
    <property type="match status" value="1"/>
</dbReference>
<comment type="similarity">
    <text evidence="2">Belongs to the bZIP family. ATF subfamily.</text>
</comment>
<keyword evidence="6" id="KW-0539">Nucleus</keyword>
<protein>
    <submittedName>
        <fullName evidence="7">Uncharacterized protein</fullName>
    </submittedName>
</protein>
<evidence type="ECO:0000256" key="2">
    <source>
        <dbReference type="ARBA" id="ARBA00009050"/>
    </source>
</evidence>
<gene>
    <name evidence="7" type="ORF">fugu_018479</name>
</gene>
<evidence type="ECO:0000256" key="4">
    <source>
        <dbReference type="ARBA" id="ARBA00023125"/>
    </source>
</evidence>
<dbReference type="PANTHER" id="PTHR46164">
    <property type="entry name" value="ATF6, ISOFORM C"/>
    <property type="match status" value="1"/>
</dbReference>
<evidence type="ECO:0000313" key="7">
    <source>
        <dbReference type="EMBL" id="TNM93077.1"/>
    </source>
</evidence>
<dbReference type="GO" id="GO:0000978">
    <property type="term" value="F:RNA polymerase II cis-regulatory region sequence-specific DNA binding"/>
    <property type="evidence" value="ECO:0007669"/>
    <property type="project" value="TreeGrafter"/>
</dbReference>
<evidence type="ECO:0000313" key="8">
    <source>
        <dbReference type="Proteomes" id="UP000516260"/>
    </source>
</evidence>
<dbReference type="Proteomes" id="UP000516260">
    <property type="component" value="Chromosome 20"/>
</dbReference>
<keyword evidence="5" id="KW-0804">Transcription</keyword>
<dbReference type="GO" id="GO:0000981">
    <property type="term" value="F:DNA-binding transcription factor activity, RNA polymerase II-specific"/>
    <property type="evidence" value="ECO:0007669"/>
    <property type="project" value="TreeGrafter"/>
</dbReference>
<sequence>MSTDLLSDLDSRFFADNLLTSEDWDACLYQCESLDEGEDRDACRGLKYEPLFENDLVLTLDPDNPTSPWQHLGDNPLTGDNQVSTSEMTITQPLPMEMLFQVKAEPASPSSSSGSDCSVSAPDSQIIVKSENPPTPPYMYGDVLSPPLGAMEVTIATTSVPSPQRAELPTRISPILSGVQTQAGVLPSSATLKANTILSTKPPIQPRPVCVASLPVTQTPAAAKTLILQGLHPMEQSQPGKLFHSFVSRLFFA</sequence>